<feature type="region of interest" description="Disordered" evidence="2">
    <location>
        <begin position="225"/>
        <end position="255"/>
    </location>
</feature>
<name>A0ABM1GBH3_SOLPN</name>
<dbReference type="PROSITE" id="PS50158">
    <property type="entry name" value="ZF_CCHC"/>
    <property type="match status" value="1"/>
</dbReference>
<evidence type="ECO:0000256" key="1">
    <source>
        <dbReference type="PROSITE-ProRule" id="PRU00047"/>
    </source>
</evidence>
<dbReference type="GeneID" id="107013209"/>
<dbReference type="Gene3D" id="4.10.60.10">
    <property type="entry name" value="Zinc finger, CCHC-type"/>
    <property type="match status" value="1"/>
</dbReference>
<feature type="region of interest" description="Disordered" evidence="2">
    <location>
        <begin position="129"/>
        <end position="198"/>
    </location>
</feature>
<evidence type="ECO:0000313" key="4">
    <source>
        <dbReference type="Proteomes" id="UP000694930"/>
    </source>
</evidence>
<dbReference type="PANTHER" id="PTHR33325:SF5">
    <property type="entry name" value="TRANSCRIPTION FACTOR INTERACTOR AND REGULATOR CCHC(ZN) FAMILY"/>
    <property type="match status" value="1"/>
</dbReference>
<feature type="compositionally biased region" description="Basic residues" evidence="2">
    <location>
        <begin position="162"/>
        <end position="171"/>
    </location>
</feature>
<evidence type="ECO:0000313" key="5">
    <source>
        <dbReference type="RefSeq" id="XP_015068662.1"/>
    </source>
</evidence>
<organism evidence="4 5">
    <name type="scientific">Solanum pennellii</name>
    <name type="common">Tomato</name>
    <name type="synonym">Lycopersicon pennellii</name>
    <dbReference type="NCBI Taxonomy" id="28526"/>
    <lineage>
        <taxon>Eukaryota</taxon>
        <taxon>Viridiplantae</taxon>
        <taxon>Streptophyta</taxon>
        <taxon>Embryophyta</taxon>
        <taxon>Tracheophyta</taxon>
        <taxon>Spermatophyta</taxon>
        <taxon>Magnoliopsida</taxon>
        <taxon>eudicotyledons</taxon>
        <taxon>Gunneridae</taxon>
        <taxon>Pentapetalae</taxon>
        <taxon>asterids</taxon>
        <taxon>lamiids</taxon>
        <taxon>Solanales</taxon>
        <taxon>Solanaceae</taxon>
        <taxon>Solanoideae</taxon>
        <taxon>Solaneae</taxon>
        <taxon>Solanum</taxon>
        <taxon>Solanum subgen. Lycopersicon</taxon>
    </lineage>
</organism>
<keyword evidence="1" id="KW-0863">Zinc-finger</keyword>
<dbReference type="RefSeq" id="XP_015068662.1">
    <property type="nucleotide sequence ID" value="XM_015213176.1"/>
</dbReference>
<dbReference type="InterPro" id="IPR001878">
    <property type="entry name" value="Znf_CCHC"/>
</dbReference>
<feature type="compositionally biased region" description="Basic and acidic residues" evidence="2">
    <location>
        <begin position="142"/>
        <end position="156"/>
    </location>
</feature>
<proteinExistence type="predicted"/>
<reference evidence="4" key="1">
    <citation type="journal article" date="2014" name="Nat. Genet.">
        <title>The genome of the stress-tolerant wild tomato species Solanum pennellii.</title>
        <authorList>
            <person name="Bolger A."/>
            <person name="Scossa F."/>
            <person name="Bolger M.E."/>
            <person name="Lanz C."/>
            <person name="Maumus F."/>
            <person name="Tohge T."/>
            <person name="Quesneville H."/>
            <person name="Alseekh S."/>
            <person name="Sorensen I."/>
            <person name="Lichtenstein G."/>
            <person name="Fich E.A."/>
            <person name="Conte M."/>
            <person name="Keller H."/>
            <person name="Schneeberger K."/>
            <person name="Schwacke R."/>
            <person name="Ofner I."/>
            <person name="Vrebalov J."/>
            <person name="Xu Y."/>
            <person name="Osorio S."/>
            <person name="Aflitos S.A."/>
            <person name="Schijlen E."/>
            <person name="Jimenez-Gomez J.M."/>
            <person name="Ryngajllo M."/>
            <person name="Kimura S."/>
            <person name="Kumar R."/>
            <person name="Koenig D."/>
            <person name="Headland L.R."/>
            <person name="Maloof J.N."/>
            <person name="Sinha N."/>
            <person name="van Ham R.C."/>
            <person name="Lankhorst R.K."/>
            <person name="Mao L."/>
            <person name="Vogel A."/>
            <person name="Arsova B."/>
            <person name="Panstruga R."/>
            <person name="Fei Z."/>
            <person name="Rose J.K."/>
            <person name="Zamir D."/>
            <person name="Carrari F."/>
            <person name="Giovannoni J.J."/>
            <person name="Weigel D."/>
            <person name="Usadel B."/>
            <person name="Fernie A.R."/>
        </authorList>
    </citation>
    <scope>NUCLEOTIDE SEQUENCE [LARGE SCALE GENOMIC DNA]</scope>
    <source>
        <strain evidence="4">cv. LA0716</strain>
    </source>
</reference>
<keyword evidence="1" id="KW-0479">Metal-binding</keyword>
<dbReference type="SUPFAM" id="SSF57756">
    <property type="entry name" value="Retrovirus zinc finger-like domains"/>
    <property type="match status" value="1"/>
</dbReference>
<keyword evidence="4" id="KW-1185">Reference proteome</keyword>
<accession>A0ABM1GBH3</accession>
<feature type="compositionally biased region" description="Basic and acidic residues" evidence="2">
    <location>
        <begin position="243"/>
        <end position="255"/>
    </location>
</feature>
<sequence length="291" mass="33088">MSNLSKLEFVALDISGKNYLSWVLDAEIHLAAKGLDATITQENEASSQDKAKVMIFLRHHIDEGLKIEYLMVKDPLELWTDLKGRYDHLKATLSNIVKKGFQKYSELISCLLVAEQHNALLMKNHEARPTGAAPLPEANVVEARDQSEVKRDDHRGYNSARGRGKYKRRYTNRQGGGHNKRENNMSSQNNPSKSNCRRCGMKGHWKNECRTHEHFVRLYQNSFKKKGNKSGASSSNAQTESHMTLKDDYKPGTSQKYDKDVEANLALKDDVFDGLGDITHMEVDDFFGDRN</sequence>
<evidence type="ECO:0000256" key="2">
    <source>
        <dbReference type="SAM" id="MobiDB-lite"/>
    </source>
</evidence>
<reference evidence="5" key="2">
    <citation type="submission" date="2025-08" db="UniProtKB">
        <authorList>
            <consortium name="RefSeq"/>
        </authorList>
    </citation>
    <scope>IDENTIFICATION</scope>
</reference>
<dbReference type="Proteomes" id="UP000694930">
    <property type="component" value="Chromosome 3"/>
</dbReference>
<evidence type="ECO:0000259" key="3">
    <source>
        <dbReference type="PROSITE" id="PS50158"/>
    </source>
</evidence>
<dbReference type="InterPro" id="IPR036875">
    <property type="entry name" value="Znf_CCHC_sf"/>
</dbReference>
<gene>
    <name evidence="5" type="primary">LOC107013209</name>
</gene>
<feature type="compositionally biased region" description="Polar residues" evidence="2">
    <location>
        <begin position="184"/>
        <end position="194"/>
    </location>
</feature>
<feature type="domain" description="CCHC-type" evidence="3">
    <location>
        <begin position="196"/>
        <end position="210"/>
    </location>
</feature>
<keyword evidence="1" id="KW-0862">Zinc</keyword>
<protein>
    <submittedName>
        <fullName evidence="5">Uncharacterized protein LOC107013209</fullName>
    </submittedName>
</protein>
<dbReference type="PANTHER" id="PTHR33325">
    <property type="entry name" value="ZINC FINGER, CCHC-TYPE-RELATED"/>
    <property type="match status" value="1"/>
</dbReference>